<evidence type="ECO:0000313" key="2">
    <source>
        <dbReference type="EMBL" id="GDZ83124.1"/>
    </source>
</evidence>
<dbReference type="Proteomes" id="UP000323274">
    <property type="component" value="Unassembled WGS sequence"/>
</dbReference>
<proteinExistence type="predicted"/>
<evidence type="ECO:0000259" key="1">
    <source>
        <dbReference type="Pfam" id="PF05709"/>
    </source>
</evidence>
<accession>A0A5A5U072</accession>
<dbReference type="InterPro" id="IPR008841">
    <property type="entry name" value="Siphovirus-type_tail_N"/>
</dbReference>
<dbReference type="AlphaFoldDB" id="A0A5A5U072"/>
<reference evidence="2 3" key="1">
    <citation type="submission" date="2019-04" db="EMBL/GenBank/DDBJ databases">
        <title>A pseudo-fructophilic Leuconostoc citreum strain F192-5 isolated from peel of satsuma mandarin: the first report for isolation and characterization of strain-dependent fructophilic-like characteristics.</title>
        <authorList>
            <person name="Maeno S."/>
            <person name="Tanizawa Y."/>
            <person name="Kajikawa A."/>
            <person name="Kanesaki Y."/>
            <person name="Kubota E."/>
            <person name="Arita M."/>
            <person name="Leon D."/>
            <person name="Endo A."/>
        </authorList>
    </citation>
    <scope>NUCLEOTIDE SEQUENCE [LARGE SCALE GENOMIC DNA]</scope>
    <source>
        <strain evidence="2 3">F192-5</strain>
    </source>
</reference>
<feature type="domain" description="Siphovirus-type tail component RIFT-related" evidence="1">
    <location>
        <begin position="19"/>
        <end position="132"/>
    </location>
</feature>
<evidence type="ECO:0000313" key="3">
    <source>
        <dbReference type="Proteomes" id="UP000323274"/>
    </source>
</evidence>
<dbReference type="EMBL" id="BJJW01000002">
    <property type="protein sequence ID" value="GDZ83124.1"/>
    <property type="molecule type" value="Genomic_DNA"/>
</dbReference>
<name>A0A5A5U072_LEUCI</name>
<organism evidence="2 3">
    <name type="scientific">Leuconostoc citreum</name>
    <dbReference type="NCBI Taxonomy" id="33964"/>
    <lineage>
        <taxon>Bacteria</taxon>
        <taxon>Bacillati</taxon>
        <taxon>Bacillota</taxon>
        <taxon>Bacilli</taxon>
        <taxon>Lactobacillales</taxon>
        <taxon>Lactobacillaceae</taxon>
        <taxon>Leuconostoc</taxon>
    </lineage>
</organism>
<gene>
    <name evidence="2" type="ORF">LCIT_03660</name>
</gene>
<protein>
    <recommendedName>
        <fullName evidence="1">Siphovirus-type tail component RIFT-related domain-containing protein</fullName>
    </recommendedName>
</protein>
<comment type="caution">
    <text evidence="2">The sequence shown here is derived from an EMBL/GenBank/DDBJ whole genome shotgun (WGS) entry which is preliminary data.</text>
</comment>
<sequence length="279" mass="31628">MPTKYQGEIIIQRRDGTIYDLEKEGIKVINFDPPSANFQHTYNQIGKFGAELVDTQIQQMSIPLTFDVTARDNYDYELQRLKVLRIFSSTEPFYVINMRTPFLRWKVVADSFTYPRLGNFWKAKNVAINLVCYDGLAESTATTLDPFTFDGDTYGIGMGIPFDTPQYSFTNQAQFNILNPSIIPLLSNERPVTITFKGDAPSGLTIKNNTTGQSFTYFKALSSTDEFKLIGLVPMVNGVQRLGNGLSNREFVDYAIGNNNMEIVGATNFTIQFTTRFYY</sequence>
<dbReference type="Pfam" id="PF05709">
    <property type="entry name" value="Sipho_tail"/>
    <property type="match status" value="1"/>
</dbReference>
<dbReference type="RefSeq" id="WP_149333743.1">
    <property type="nucleotide sequence ID" value="NZ_BJJW01000002.1"/>
</dbReference>